<organism evidence="15 16">
    <name type="scientific">Legionella fallonii LLAP-10</name>
    <dbReference type="NCBI Taxonomy" id="1212491"/>
    <lineage>
        <taxon>Bacteria</taxon>
        <taxon>Pseudomonadati</taxon>
        <taxon>Pseudomonadota</taxon>
        <taxon>Gammaproteobacteria</taxon>
        <taxon>Legionellales</taxon>
        <taxon>Legionellaceae</taxon>
        <taxon>Legionella</taxon>
    </lineage>
</organism>
<keyword evidence="13" id="KW-0464">Manganese</keyword>
<evidence type="ECO:0000313" key="15">
    <source>
        <dbReference type="EMBL" id="CEG58201.1"/>
    </source>
</evidence>
<comment type="cofactor">
    <cofactor evidence="5">
        <name>Fe(2+)</name>
        <dbReference type="ChEBI" id="CHEBI:29033"/>
    </cofactor>
</comment>
<dbReference type="HAMAP" id="MF_02227">
    <property type="entry name" value="RPE"/>
    <property type="match status" value="1"/>
</dbReference>
<comment type="cofactor">
    <cofactor evidence="3">
        <name>Co(2+)</name>
        <dbReference type="ChEBI" id="CHEBI:48828"/>
    </cofactor>
</comment>
<evidence type="ECO:0000256" key="7">
    <source>
        <dbReference type="ARBA" id="ARBA00013188"/>
    </source>
</evidence>
<dbReference type="EMBL" id="LN614827">
    <property type="protein sequence ID" value="CEG58201.1"/>
    <property type="molecule type" value="Genomic_DNA"/>
</dbReference>
<evidence type="ECO:0000256" key="5">
    <source>
        <dbReference type="ARBA" id="ARBA00001954"/>
    </source>
</evidence>
<feature type="binding site" evidence="10 14">
    <location>
        <begin position="194"/>
        <end position="195"/>
    </location>
    <ligand>
        <name>substrate</name>
    </ligand>
</feature>
<dbReference type="InterPro" id="IPR013785">
    <property type="entry name" value="Aldolase_TIM"/>
</dbReference>
<dbReference type="STRING" id="1212491.LFA_2840"/>
<feature type="binding site" evidence="10 13">
    <location>
        <position position="35"/>
    </location>
    <ligand>
        <name>a divalent metal cation</name>
        <dbReference type="ChEBI" id="CHEBI:60240"/>
    </ligand>
</feature>
<evidence type="ECO:0000256" key="6">
    <source>
        <dbReference type="ARBA" id="ARBA00009541"/>
    </source>
</evidence>
<feature type="binding site" evidence="10 13">
    <location>
        <position position="33"/>
    </location>
    <ligand>
        <name>a divalent metal cation</name>
        <dbReference type="ChEBI" id="CHEBI:60240"/>
    </ligand>
</feature>
<evidence type="ECO:0000256" key="2">
    <source>
        <dbReference type="ARBA" id="ARBA00001936"/>
    </source>
</evidence>
<dbReference type="InterPro" id="IPR000056">
    <property type="entry name" value="Ribul_P_3_epim-like"/>
</dbReference>
<name>A0A098G889_9GAMM</name>
<dbReference type="KEGG" id="lfa:LFA_2840"/>
<feature type="binding site" evidence="10 14">
    <location>
        <begin position="143"/>
        <end position="146"/>
    </location>
    <ligand>
        <name>substrate</name>
    </ligand>
</feature>
<dbReference type="OrthoDB" id="1645589at2"/>
<dbReference type="EC" id="5.1.3.1" evidence="7 10"/>
<comment type="cofactor">
    <cofactor evidence="10 13">
        <name>a divalent metal cation</name>
        <dbReference type="ChEBI" id="CHEBI:60240"/>
    </cofactor>
    <text evidence="10 13">Binds 1 divalent metal cation per subunit.</text>
</comment>
<comment type="similarity">
    <text evidence="6 10 11">Belongs to the ribulose-phosphate 3-epimerase family.</text>
</comment>
<keyword evidence="13" id="KW-0170">Cobalt</keyword>
<keyword evidence="8 10" id="KW-0479">Metal-binding</keyword>
<dbReference type="AlphaFoldDB" id="A0A098G889"/>
<evidence type="ECO:0000256" key="8">
    <source>
        <dbReference type="ARBA" id="ARBA00022723"/>
    </source>
</evidence>
<evidence type="ECO:0000256" key="10">
    <source>
        <dbReference type="HAMAP-Rule" id="MF_02227"/>
    </source>
</evidence>
<dbReference type="GO" id="GO:0006098">
    <property type="term" value="P:pentose-phosphate shunt"/>
    <property type="evidence" value="ECO:0007669"/>
    <property type="project" value="UniProtKB-UniRule"/>
</dbReference>
<protein>
    <recommendedName>
        <fullName evidence="7 10">Ribulose-phosphate 3-epimerase</fullName>
        <ecNumber evidence="7 10">5.1.3.1</ecNumber>
    </recommendedName>
</protein>
<evidence type="ECO:0000256" key="3">
    <source>
        <dbReference type="ARBA" id="ARBA00001941"/>
    </source>
</evidence>
<sequence length="217" mass="23690">MTYHILPSLLSADMTRLGDEVDLVMQAGADFIHFDVMDNHYVPNLTFGPAFCDALIKRFPGLPIDVHLMVTPVDALIESFAKAGAKRISIHPDATIHLDRSLQLIKHLGCEAGLVLNPATSIDTLTWCVQHLSFALIMTVNPGFGGQKLIPEMMRKITLINQLYPQLDLCVDGGVTPDNIADLARAGANQFVAGSAIFNSTDYSKTINTMRKQLASI</sequence>
<feature type="binding site" evidence="10 13">
    <location>
        <position position="67"/>
    </location>
    <ligand>
        <name>a divalent metal cation</name>
        <dbReference type="ChEBI" id="CHEBI:60240"/>
    </ligand>
</feature>
<dbReference type="PANTHER" id="PTHR11749">
    <property type="entry name" value="RIBULOSE-5-PHOSPHATE-3-EPIMERASE"/>
    <property type="match status" value="1"/>
</dbReference>
<dbReference type="GO" id="GO:0019323">
    <property type="term" value="P:pentose catabolic process"/>
    <property type="evidence" value="ECO:0007669"/>
    <property type="project" value="UniProtKB-UniRule"/>
</dbReference>
<evidence type="ECO:0000256" key="11">
    <source>
        <dbReference type="PIRNR" id="PIRNR001461"/>
    </source>
</evidence>
<comment type="catalytic activity">
    <reaction evidence="1 10 11">
        <text>D-ribulose 5-phosphate = D-xylulose 5-phosphate</text>
        <dbReference type="Rhea" id="RHEA:13677"/>
        <dbReference type="ChEBI" id="CHEBI:57737"/>
        <dbReference type="ChEBI" id="CHEBI:58121"/>
        <dbReference type="EC" id="5.1.3.1"/>
    </reaction>
</comment>
<proteinExistence type="inferred from homology"/>
<keyword evidence="16" id="KW-1185">Reference proteome</keyword>
<feature type="active site" description="Proton donor" evidence="10 12">
    <location>
        <position position="172"/>
    </location>
</feature>
<accession>A0A098G889</accession>
<dbReference type="InterPro" id="IPR011060">
    <property type="entry name" value="RibuloseP-bd_barrel"/>
</dbReference>
<keyword evidence="13" id="KW-0862">Zinc</keyword>
<feature type="binding site" evidence="10 14">
    <location>
        <position position="8"/>
    </location>
    <ligand>
        <name>substrate</name>
    </ligand>
</feature>
<feature type="binding site" evidence="10 14">
    <location>
        <position position="67"/>
    </location>
    <ligand>
        <name>substrate</name>
    </ligand>
</feature>
<evidence type="ECO:0000256" key="12">
    <source>
        <dbReference type="PIRSR" id="PIRSR001461-1"/>
    </source>
</evidence>
<dbReference type="GO" id="GO:0004750">
    <property type="term" value="F:D-ribulose-phosphate 3-epimerase activity"/>
    <property type="evidence" value="ECO:0007669"/>
    <property type="project" value="UniProtKB-UniRule"/>
</dbReference>
<comment type="pathway">
    <text evidence="10">Carbohydrate degradation.</text>
</comment>
<dbReference type="Proteomes" id="UP000032430">
    <property type="component" value="Chromosome I"/>
</dbReference>
<dbReference type="Gene3D" id="3.20.20.70">
    <property type="entry name" value="Aldolase class I"/>
    <property type="match status" value="1"/>
</dbReference>
<dbReference type="FunFam" id="3.20.20.70:FF:000004">
    <property type="entry name" value="Ribulose-phosphate 3-epimerase"/>
    <property type="match status" value="1"/>
</dbReference>
<feature type="binding site" evidence="10 13">
    <location>
        <position position="172"/>
    </location>
    <ligand>
        <name>a divalent metal cation</name>
        <dbReference type="ChEBI" id="CHEBI:60240"/>
    </ligand>
</feature>
<dbReference type="SUPFAM" id="SSF51366">
    <property type="entry name" value="Ribulose-phoshate binding barrel"/>
    <property type="match status" value="1"/>
</dbReference>
<dbReference type="GO" id="GO:0005737">
    <property type="term" value="C:cytoplasm"/>
    <property type="evidence" value="ECO:0007669"/>
    <property type="project" value="UniProtKB-ARBA"/>
</dbReference>
<evidence type="ECO:0000256" key="14">
    <source>
        <dbReference type="PIRSR" id="PIRSR001461-3"/>
    </source>
</evidence>
<comment type="function">
    <text evidence="10">Catalyzes the reversible epimerization of D-ribulose 5-phosphate to D-xylulose 5-phosphate.</text>
</comment>
<dbReference type="HOGENOM" id="CLU_054856_1_0_6"/>
<keyword evidence="9 10" id="KW-0413">Isomerase</keyword>
<evidence type="ECO:0000256" key="1">
    <source>
        <dbReference type="ARBA" id="ARBA00001782"/>
    </source>
</evidence>
<feature type="active site" description="Proton acceptor" evidence="10 12">
    <location>
        <position position="35"/>
    </location>
</feature>
<dbReference type="PIRSF" id="PIRSF001461">
    <property type="entry name" value="RPE"/>
    <property type="match status" value="1"/>
</dbReference>
<dbReference type="PROSITE" id="PS01085">
    <property type="entry name" value="RIBUL_P_3_EPIMER_1"/>
    <property type="match status" value="1"/>
</dbReference>
<evidence type="ECO:0000313" key="16">
    <source>
        <dbReference type="Proteomes" id="UP000032430"/>
    </source>
</evidence>
<gene>
    <name evidence="10 15" type="primary">rpe</name>
    <name evidence="15" type="ORF">LFA_2840</name>
</gene>
<dbReference type="NCBIfam" id="NF004076">
    <property type="entry name" value="PRK05581.1-4"/>
    <property type="match status" value="1"/>
</dbReference>
<keyword evidence="10 11" id="KW-0119">Carbohydrate metabolism</keyword>
<comment type="cofactor">
    <cofactor evidence="2">
        <name>Mn(2+)</name>
        <dbReference type="ChEBI" id="CHEBI:29035"/>
    </cofactor>
</comment>
<reference evidence="16" key="1">
    <citation type="submission" date="2014-09" db="EMBL/GenBank/DDBJ databases">
        <authorList>
            <person name="Gomez-Valero L."/>
        </authorList>
    </citation>
    <scope>NUCLEOTIDE SEQUENCE [LARGE SCALE GENOMIC DNA]</scope>
    <source>
        <strain evidence="16">ATCC700992</strain>
    </source>
</reference>
<feature type="binding site" evidence="14">
    <location>
        <position position="174"/>
    </location>
    <ligand>
        <name>substrate</name>
    </ligand>
</feature>
<dbReference type="NCBIfam" id="TIGR01163">
    <property type="entry name" value="rpe"/>
    <property type="match status" value="1"/>
</dbReference>
<evidence type="ECO:0000256" key="9">
    <source>
        <dbReference type="ARBA" id="ARBA00023235"/>
    </source>
</evidence>
<dbReference type="InterPro" id="IPR026019">
    <property type="entry name" value="Ribul_P_3_epim"/>
</dbReference>
<dbReference type="RefSeq" id="WP_045096575.1">
    <property type="nucleotide sequence ID" value="NZ_LN614827.1"/>
</dbReference>
<comment type="cofactor">
    <cofactor evidence="4">
        <name>Zn(2+)</name>
        <dbReference type="ChEBI" id="CHEBI:29105"/>
    </cofactor>
</comment>
<feature type="binding site" evidence="10">
    <location>
        <begin position="172"/>
        <end position="174"/>
    </location>
    <ligand>
        <name>substrate</name>
    </ligand>
</feature>
<evidence type="ECO:0000256" key="13">
    <source>
        <dbReference type="PIRSR" id="PIRSR001461-2"/>
    </source>
</evidence>
<evidence type="ECO:0000256" key="4">
    <source>
        <dbReference type="ARBA" id="ARBA00001947"/>
    </source>
</evidence>
<dbReference type="GO" id="GO:0046872">
    <property type="term" value="F:metal ion binding"/>
    <property type="evidence" value="ECO:0007669"/>
    <property type="project" value="UniProtKB-UniRule"/>
</dbReference>
<dbReference type="Pfam" id="PF00834">
    <property type="entry name" value="Ribul_P_3_epim"/>
    <property type="match status" value="1"/>
</dbReference>
<dbReference type="CDD" id="cd00429">
    <property type="entry name" value="RPE"/>
    <property type="match status" value="1"/>
</dbReference>